<comment type="caution">
    <text evidence="4">The sequence shown here is derived from an EMBL/GenBank/DDBJ whole genome shotgun (WGS) entry which is preliminary data.</text>
</comment>
<organism evidence="4 5">
    <name type="scientific">Streptodolium elevatio</name>
    <dbReference type="NCBI Taxonomy" id="3157996"/>
    <lineage>
        <taxon>Bacteria</taxon>
        <taxon>Bacillati</taxon>
        <taxon>Actinomycetota</taxon>
        <taxon>Actinomycetes</taxon>
        <taxon>Kitasatosporales</taxon>
        <taxon>Streptomycetaceae</taxon>
        <taxon>Streptodolium</taxon>
    </lineage>
</organism>
<feature type="compositionally biased region" description="Low complexity" evidence="1">
    <location>
        <begin position="1"/>
        <end position="17"/>
    </location>
</feature>
<keyword evidence="2" id="KW-0812">Transmembrane</keyword>
<dbReference type="EMBL" id="JBEZFP010000016">
    <property type="protein sequence ID" value="MEU8133607.1"/>
    <property type="molecule type" value="Genomic_DNA"/>
</dbReference>
<feature type="transmembrane region" description="Helical" evidence="2">
    <location>
        <begin position="337"/>
        <end position="355"/>
    </location>
</feature>
<dbReference type="Pfam" id="PF26371">
    <property type="entry name" value="AftB_C"/>
    <property type="match status" value="1"/>
</dbReference>
<keyword evidence="2" id="KW-0472">Membrane</keyword>
<evidence type="ECO:0000313" key="4">
    <source>
        <dbReference type="EMBL" id="MEU8133607.1"/>
    </source>
</evidence>
<evidence type="ECO:0000256" key="2">
    <source>
        <dbReference type="SAM" id="Phobius"/>
    </source>
</evidence>
<feature type="transmembrane region" description="Helical" evidence="2">
    <location>
        <begin position="231"/>
        <end position="250"/>
    </location>
</feature>
<evidence type="ECO:0000256" key="1">
    <source>
        <dbReference type="SAM" id="MobiDB-lite"/>
    </source>
</evidence>
<evidence type="ECO:0000259" key="3">
    <source>
        <dbReference type="Pfam" id="PF26371"/>
    </source>
</evidence>
<dbReference type="Proteomes" id="UP001551482">
    <property type="component" value="Unassembled WGS sequence"/>
</dbReference>
<name>A0ABV3DCX6_9ACTN</name>
<gene>
    <name evidence="4" type="ORF">AB0C36_08880</name>
</gene>
<feature type="transmembrane region" description="Helical" evidence="2">
    <location>
        <begin position="159"/>
        <end position="175"/>
    </location>
</feature>
<feature type="transmembrane region" description="Helical" evidence="2">
    <location>
        <begin position="51"/>
        <end position="69"/>
    </location>
</feature>
<accession>A0ABV3DCX6</accession>
<protein>
    <recommendedName>
        <fullName evidence="3">Terminal beta-(1-&gt;2)-arabinofuranosyltransferase C-terminal domain-containing protein</fullName>
    </recommendedName>
</protein>
<dbReference type="InterPro" id="IPR058983">
    <property type="entry name" value="AftB_C"/>
</dbReference>
<feature type="transmembrane region" description="Helical" evidence="2">
    <location>
        <begin position="187"/>
        <end position="210"/>
    </location>
</feature>
<proteinExistence type="predicted"/>
<sequence length="632" mass="69064">MPPTSVPAASPAPANSADVEETRPRPAAPDQTGGRARPFARAVRRRLPRPADLAVMLVPTAILAVMGWHRRWMTDDGLIFTRVVRQIAAGNGPVYSIGERAETSTSTAWQWVLVAFHWVSPFPPAETAVYLGLALSVTGFWIALDTTRRLHRALTAKRFLLPAGALVFVAVPVNWDFLTAGMEMGLVLLWIAVSWSLLVGAWAAPVGGVGTRRLLATSFWFGLGPLMRPDLLLTSLVLLTALAVLTAARWPRLVAMAAVAGALPAAYEVFRMGYYGLVFPMPALTKEAGDSLWGRGRDYILDYERPYRLWIPAVLLLLVAVRGAVLLGRRRDVNRTWLLVATPLVAAFVQTLYLAKVGGDFMHGRLMLPVMFLVLLPLLLVPFDKLSAPLVATVTVWALFCGIDMRSGVVTTLTSPRDGQPPQNQTWNERRVYVGDTGHENPVSSQAHIAYLRKSYSLVVRADAAGKRVLYWDFGYARAYGLPGDFELPLRPDLQNDVALVIGRLGLGGAIVPLDGMVADLWGLSSTIGSHIEQTHFAAAGHQKLLPPAWNIALYVDPVAFKDVPPQLASPEAIRAAYRTLGCGKVAELIDSVTEPMSMKRFWDNLTGAYDRTKLRIPSDPIEAERKFCGGS</sequence>
<dbReference type="RefSeq" id="WP_358351371.1">
    <property type="nucleotide sequence ID" value="NZ_JBEZFP010000016.1"/>
</dbReference>
<feature type="transmembrane region" description="Helical" evidence="2">
    <location>
        <begin position="128"/>
        <end position="147"/>
    </location>
</feature>
<feature type="transmembrane region" description="Helical" evidence="2">
    <location>
        <begin position="361"/>
        <end position="381"/>
    </location>
</feature>
<evidence type="ECO:0000313" key="5">
    <source>
        <dbReference type="Proteomes" id="UP001551482"/>
    </source>
</evidence>
<feature type="region of interest" description="Disordered" evidence="1">
    <location>
        <begin position="1"/>
        <end position="39"/>
    </location>
</feature>
<keyword evidence="2" id="KW-1133">Transmembrane helix</keyword>
<reference evidence="4 5" key="1">
    <citation type="submission" date="2024-06" db="EMBL/GenBank/DDBJ databases">
        <title>The Natural Products Discovery Center: Release of the First 8490 Sequenced Strains for Exploring Actinobacteria Biosynthetic Diversity.</title>
        <authorList>
            <person name="Kalkreuter E."/>
            <person name="Kautsar S.A."/>
            <person name="Yang D."/>
            <person name="Bader C.D."/>
            <person name="Teijaro C.N."/>
            <person name="Fluegel L."/>
            <person name="Davis C.M."/>
            <person name="Simpson J.R."/>
            <person name="Lauterbach L."/>
            <person name="Steele A.D."/>
            <person name="Gui C."/>
            <person name="Meng S."/>
            <person name="Li G."/>
            <person name="Viehrig K."/>
            <person name="Ye F."/>
            <person name="Su P."/>
            <person name="Kiefer A.F."/>
            <person name="Nichols A."/>
            <person name="Cepeda A.J."/>
            <person name="Yan W."/>
            <person name="Fan B."/>
            <person name="Jiang Y."/>
            <person name="Adhikari A."/>
            <person name="Zheng C.-J."/>
            <person name="Schuster L."/>
            <person name="Cowan T.M."/>
            <person name="Smanski M.J."/>
            <person name="Chevrette M.G."/>
            <person name="De Carvalho L.P.S."/>
            <person name="Shen B."/>
        </authorList>
    </citation>
    <scope>NUCLEOTIDE SEQUENCE [LARGE SCALE GENOMIC DNA]</scope>
    <source>
        <strain evidence="4 5">NPDC048946</strain>
    </source>
</reference>
<feature type="domain" description="Terminal beta-(1-&gt;2)-arabinofuranosyltransferase C-terminal" evidence="3">
    <location>
        <begin position="499"/>
        <end position="621"/>
    </location>
</feature>
<keyword evidence="5" id="KW-1185">Reference proteome</keyword>
<feature type="transmembrane region" description="Helical" evidence="2">
    <location>
        <begin position="307"/>
        <end position="325"/>
    </location>
</feature>